<dbReference type="Gene3D" id="2.60.40.10">
    <property type="entry name" value="Immunoglobulins"/>
    <property type="match status" value="1"/>
</dbReference>
<dbReference type="InterPro" id="IPR013783">
    <property type="entry name" value="Ig-like_fold"/>
</dbReference>
<keyword evidence="1" id="KW-0472">Membrane</keyword>
<keyword evidence="1" id="KW-0812">Transmembrane</keyword>
<proteinExistence type="predicted"/>
<dbReference type="Proteomes" id="UP000246104">
    <property type="component" value="Unassembled WGS sequence"/>
</dbReference>
<evidence type="ECO:0000313" key="2">
    <source>
        <dbReference type="EMBL" id="PWU22885.1"/>
    </source>
</evidence>
<evidence type="ECO:0008006" key="4">
    <source>
        <dbReference type="Google" id="ProtNLM"/>
    </source>
</evidence>
<feature type="transmembrane region" description="Helical" evidence="1">
    <location>
        <begin position="6"/>
        <end position="25"/>
    </location>
</feature>
<protein>
    <recommendedName>
        <fullName evidence="4">PKD domain-containing protein</fullName>
    </recommendedName>
</protein>
<evidence type="ECO:0000256" key="1">
    <source>
        <dbReference type="SAM" id="Phobius"/>
    </source>
</evidence>
<accession>A0A317JSS5</accession>
<dbReference type="EMBL" id="PSRQ01000053">
    <property type="protein sequence ID" value="PWU22885.1"/>
    <property type="molecule type" value="Genomic_DNA"/>
</dbReference>
<reference evidence="2 3" key="1">
    <citation type="submission" date="2018-02" db="EMBL/GenBank/DDBJ databases">
        <title>Genomic Reconstructions from Amazon Rainforest and Pasture Soil Reveal Novel Insights into the Physiology of Candidate Phyla in Tropical Sites.</title>
        <authorList>
            <person name="Kroeger M.E."/>
            <person name="Delmont T."/>
            <person name="Eren A.M."/>
            <person name="Guo J."/>
            <person name="Meyer K.M."/>
            <person name="Khan K."/>
            <person name="Rodrigues J.L.M."/>
            <person name="Bohannan B.J.M."/>
            <person name="Tringe S."/>
            <person name="Borges C.D."/>
            <person name="Tiedje J."/>
            <person name="Tsai S.M."/>
            <person name="Nusslein K."/>
        </authorList>
    </citation>
    <scope>NUCLEOTIDE SEQUENCE [LARGE SCALE GENOMIC DNA]</scope>
    <source>
        <strain evidence="2">Amazon FNV 2010 28 9</strain>
    </source>
</reference>
<keyword evidence="1" id="KW-1133">Transmembrane helix</keyword>
<comment type="caution">
    <text evidence="2">The sequence shown here is derived from an EMBL/GenBank/DDBJ whole genome shotgun (WGS) entry which is preliminary data.</text>
</comment>
<dbReference type="AlphaFoldDB" id="A0A317JSS5"/>
<evidence type="ECO:0000313" key="3">
    <source>
        <dbReference type="Proteomes" id="UP000246104"/>
    </source>
</evidence>
<gene>
    <name evidence="2" type="ORF">C5B42_04855</name>
</gene>
<sequence length="307" mass="33623">MRILHFFLQVLILCIFISLFVYFWGGQLWLKVGTYQFIQDGMSLPAGAKQLEAYTQMCAQAPSSSDASTPIGMQLRFNDNTSYSIELVCSLIENSPIHIKDGKLPPLISKDPGSAGFFYSFSGDNLASVSLSSLGKHQIVMLKNDSVYLSDTDEASQNQYPQSVCTSFGYSCCNNQSNVGVGDVRSLGVVDCPTACYRSCTALPYVELFDTDPAVSVSTRETVMKSASQDFIFNYGVHPSVATEKVTTVHIDYGDGQSQDSTQAEGIFTHTYTCQTSCRFTVKLTISDTAKKTSIESPGSIIYIVKR</sequence>
<organism evidence="2 3">
    <name type="scientific">Candidatus Cerribacteria bacterium 'Amazon FNV 2010 28 9'</name>
    <dbReference type="NCBI Taxonomy" id="2081795"/>
    <lineage>
        <taxon>Bacteria</taxon>
        <taxon>Candidatus Cerribacteria</taxon>
    </lineage>
</organism>
<name>A0A317JSS5_9BACT</name>